<sequence length="88" mass="10326">MKKSQRFYIPKERREELGFQRIMHESEMRKIMEKIGINVTSARLVGNFATENGYESFKKAFKKKVELFYKPKGSPIPSLKSLGIRTQI</sequence>
<organism evidence="1 2">
    <name type="scientific">Parabacteroides hominis</name>
    <dbReference type="NCBI Taxonomy" id="2763057"/>
    <lineage>
        <taxon>Bacteria</taxon>
        <taxon>Pseudomonadati</taxon>
        <taxon>Bacteroidota</taxon>
        <taxon>Bacteroidia</taxon>
        <taxon>Bacteroidales</taxon>
        <taxon>Tannerellaceae</taxon>
        <taxon>Parabacteroides</taxon>
    </lineage>
</organism>
<proteinExistence type="predicted"/>
<reference evidence="1 2" key="1">
    <citation type="submission" date="2020-08" db="EMBL/GenBank/DDBJ databases">
        <title>Genome public.</title>
        <authorList>
            <person name="Liu C."/>
            <person name="Sun Q."/>
        </authorList>
    </citation>
    <scope>NUCLEOTIDE SEQUENCE [LARGE SCALE GENOMIC DNA]</scope>
    <source>
        <strain evidence="1 2">NSJ-79</strain>
    </source>
</reference>
<dbReference type="Proteomes" id="UP000651475">
    <property type="component" value="Unassembled WGS sequence"/>
</dbReference>
<dbReference type="RefSeq" id="WP_186929568.1">
    <property type="nucleotide sequence ID" value="NZ_JACOOJ010000011.1"/>
</dbReference>
<evidence type="ECO:0000313" key="1">
    <source>
        <dbReference type="EMBL" id="MBC5632812.1"/>
    </source>
</evidence>
<keyword evidence="2" id="KW-1185">Reference proteome</keyword>
<gene>
    <name evidence="1" type="ORF">H8S65_08540</name>
</gene>
<name>A0ABR7DN66_9BACT</name>
<accession>A0ABR7DN66</accession>
<dbReference type="EMBL" id="JACOOJ010000011">
    <property type="protein sequence ID" value="MBC5632812.1"/>
    <property type="molecule type" value="Genomic_DNA"/>
</dbReference>
<evidence type="ECO:0000313" key="2">
    <source>
        <dbReference type="Proteomes" id="UP000651475"/>
    </source>
</evidence>
<comment type="caution">
    <text evidence="1">The sequence shown here is derived from an EMBL/GenBank/DDBJ whole genome shotgun (WGS) entry which is preliminary data.</text>
</comment>
<protein>
    <submittedName>
        <fullName evidence="1">Uncharacterized protein</fullName>
    </submittedName>
</protein>